<comment type="subcellular location">
    <subcellularLocation>
        <location evidence="1">Cytoplasm</location>
    </subcellularLocation>
</comment>
<proteinExistence type="predicted"/>
<evidence type="ECO:0000256" key="2">
    <source>
        <dbReference type="ARBA" id="ARBA00022490"/>
    </source>
</evidence>
<sequence>MWKRSYLYSFRLSFIFISPGSSFVFSGLRSLNRVGLWEVWSGHVEKFRGFCVVVTCKSLKFSTSPRLWGCDLSTSAAKALLDLRHTFEKLICHNSTDALRHVFASRIVDIKDSPARNSLSFVSCACNGVVLMDESLQLLPVVKTLDLRRNRFAKVDNLRKRAKLLHFDFLGSITCGEHHHLVRLLHSQDTSLASYFTDKILDP</sequence>
<dbReference type="OrthoDB" id="7451790at2759"/>
<dbReference type="PANTHER" id="PTHR15454">
    <property type="entry name" value="NISCHARIN RELATED"/>
    <property type="match status" value="1"/>
</dbReference>
<organism evidence="6 7">
    <name type="scientific">Elaeis guineensis var. tenera</name>
    <name type="common">Oil palm</name>
    <dbReference type="NCBI Taxonomy" id="51953"/>
    <lineage>
        <taxon>Eukaryota</taxon>
        <taxon>Viridiplantae</taxon>
        <taxon>Streptophyta</taxon>
        <taxon>Embryophyta</taxon>
        <taxon>Tracheophyta</taxon>
        <taxon>Spermatophyta</taxon>
        <taxon>Magnoliopsida</taxon>
        <taxon>Liliopsida</taxon>
        <taxon>Arecaceae</taxon>
        <taxon>Arecoideae</taxon>
        <taxon>Cocoseae</taxon>
        <taxon>Elaeidinae</taxon>
        <taxon>Elaeis</taxon>
    </lineage>
</organism>
<keyword evidence="2" id="KW-0963">Cytoplasm</keyword>
<evidence type="ECO:0000313" key="6">
    <source>
        <dbReference type="Proteomes" id="UP000504607"/>
    </source>
</evidence>
<protein>
    <submittedName>
        <fullName evidence="7">Uncharacterized protein LOC105032852 isoform X1</fullName>
    </submittedName>
</protein>
<gene>
    <name evidence="7" type="primary">LOC105032852</name>
</gene>
<dbReference type="AlphaFoldDB" id="A0A8N4ETJ8"/>
<keyword evidence="5" id="KW-1133">Transmembrane helix</keyword>
<keyword evidence="3" id="KW-0433">Leucine-rich repeat</keyword>
<evidence type="ECO:0000256" key="4">
    <source>
        <dbReference type="ARBA" id="ARBA00022737"/>
    </source>
</evidence>
<evidence type="ECO:0000256" key="5">
    <source>
        <dbReference type="SAM" id="Phobius"/>
    </source>
</evidence>
<dbReference type="PANTHER" id="PTHR15454:SF69">
    <property type="entry name" value="SERINE_THREONINE-PROTEIN KINASE 11-INTERACTING PROTEIN"/>
    <property type="match status" value="1"/>
</dbReference>
<reference evidence="7" key="1">
    <citation type="submission" date="2025-08" db="UniProtKB">
        <authorList>
            <consortium name="RefSeq"/>
        </authorList>
    </citation>
    <scope>IDENTIFICATION</scope>
</reference>
<keyword evidence="6" id="KW-1185">Reference proteome</keyword>
<evidence type="ECO:0000256" key="3">
    <source>
        <dbReference type="ARBA" id="ARBA00022614"/>
    </source>
</evidence>
<keyword evidence="4" id="KW-0677">Repeat</keyword>
<dbReference type="RefSeq" id="XP_029116979.1">
    <property type="nucleotide sequence ID" value="XM_029261146.1"/>
</dbReference>
<accession>A0A8N4ETJ8</accession>
<name>A0A8N4ETJ8_ELAGV</name>
<dbReference type="Proteomes" id="UP000504607">
    <property type="component" value="Unplaced"/>
</dbReference>
<feature type="transmembrane region" description="Helical" evidence="5">
    <location>
        <begin position="6"/>
        <end position="28"/>
    </location>
</feature>
<evidence type="ECO:0000256" key="1">
    <source>
        <dbReference type="ARBA" id="ARBA00004496"/>
    </source>
</evidence>
<keyword evidence="5" id="KW-0472">Membrane</keyword>
<evidence type="ECO:0000313" key="7">
    <source>
        <dbReference type="RefSeq" id="XP_029116979.1"/>
    </source>
</evidence>
<dbReference type="GO" id="GO:0005737">
    <property type="term" value="C:cytoplasm"/>
    <property type="evidence" value="ECO:0007669"/>
    <property type="project" value="UniProtKB-SubCell"/>
</dbReference>
<keyword evidence="5" id="KW-0812">Transmembrane</keyword>